<accession>A0AAV5M7A7</accession>
<dbReference type="AlphaFoldDB" id="A0AAV5M7A7"/>
<evidence type="ECO:0000256" key="1">
    <source>
        <dbReference type="SAM" id="Phobius"/>
    </source>
</evidence>
<dbReference type="EMBL" id="BPVZ01000197">
    <property type="protein sequence ID" value="GKV45713.1"/>
    <property type="molecule type" value="Genomic_DNA"/>
</dbReference>
<sequence>MADDGGDPDSNFSRKIAFSIIVSPFIALSWPLACWNLVRKSKAHCNRIHFQHHSCYLHPITAIRRTTHVPSFQIQWHMFYPTKKISNSSGDALAPS</sequence>
<dbReference type="Proteomes" id="UP001054252">
    <property type="component" value="Unassembled WGS sequence"/>
</dbReference>
<protein>
    <submittedName>
        <fullName evidence="2">Uncharacterized protein</fullName>
    </submittedName>
</protein>
<comment type="caution">
    <text evidence="2">The sequence shown here is derived from an EMBL/GenBank/DDBJ whole genome shotgun (WGS) entry which is preliminary data.</text>
</comment>
<reference evidence="2 3" key="1">
    <citation type="journal article" date="2021" name="Commun. Biol.">
        <title>The genome of Shorea leprosula (Dipterocarpaceae) highlights the ecological relevance of drought in aseasonal tropical rainforests.</title>
        <authorList>
            <person name="Ng K.K.S."/>
            <person name="Kobayashi M.J."/>
            <person name="Fawcett J.A."/>
            <person name="Hatakeyama M."/>
            <person name="Paape T."/>
            <person name="Ng C.H."/>
            <person name="Ang C.C."/>
            <person name="Tnah L.H."/>
            <person name="Lee C.T."/>
            <person name="Nishiyama T."/>
            <person name="Sese J."/>
            <person name="O'Brien M.J."/>
            <person name="Copetti D."/>
            <person name="Mohd Noor M.I."/>
            <person name="Ong R.C."/>
            <person name="Putra M."/>
            <person name="Sireger I.Z."/>
            <person name="Indrioko S."/>
            <person name="Kosugi Y."/>
            <person name="Izuno A."/>
            <person name="Isagi Y."/>
            <person name="Lee S.L."/>
            <person name="Shimizu K.K."/>
        </authorList>
    </citation>
    <scope>NUCLEOTIDE SEQUENCE [LARGE SCALE GENOMIC DNA]</scope>
    <source>
        <strain evidence="2">214</strain>
    </source>
</reference>
<evidence type="ECO:0000313" key="3">
    <source>
        <dbReference type="Proteomes" id="UP001054252"/>
    </source>
</evidence>
<name>A0AAV5M7A7_9ROSI</name>
<keyword evidence="1" id="KW-0812">Transmembrane</keyword>
<organism evidence="2 3">
    <name type="scientific">Rubroshorea leprosula</name>
    <dbReference type="NCBI Taxonomy" id="152421"/>
    <lineage>
        <taxon>Eukaryota</taxon>
        <taxon>Viridiplantae</taxon>
        <taxon>Streptophyta</taxon>
        <taxon>Embryophyta</taxon>
        <taxon>Tracheophyta</taxon>
        <taxon>Spermatophyta</taxon>
        <taxon>Magnoliopsida</taxon>
        <taxon>eudicotyledons</taxon>
        <taxon>Gunneridae</taxon>
        <taxon>Pentapetalae</taxon>
        <taxon>rosids</taxon>
        <taxon>malvids</taxon>
        <taxon>Malvales</taxon>
        <taxon>Dipterocarpaceae</taxon>
        <taxon>Rubroshorea</taxon>
    </lineage>
</organism>
<keyword evidence="1" id="KW-0472">Membrane</keyword>
<feature type="transmembrane region" description="Helical" evidence="1">
    <location>
        <begin position="16"/>
        <end position="38"/>
    </location>
</feature>
<keyword evidence="3" id="KW-1185">Reference proteome</keyword>
<keyword evidence="1" id="KW-1133">Transmembrane helix</keyword>
<evidence type="ECO:0000313" key="2">
    <source>
        <dbReference type="EMBL" id="GKV45713.1"/>
    </source>
</evidence>
<gene>
    <name evidence="2" type="ORF">SLEP1_g52769</name>
</gene>
<proteinExistence type="predicted"/>